<evidence type="ECO:0000256" key="7">
    <source>
        <dbReference type="ARBA" id="ARBA00022840"/>
    </source>
</evidence>
<comment type="catalytic activity">
    <reaction evidence="8">
        <text>L-threonyl-[protein] + ATP = O-phospho-L-threonyl-[protein] + ADP + H(+)</text>
        <dbReference type="Rhea" id="RHEA:46608"/>
        <dbReference type="Rhea" id="RHEA-COMP:11060"/>
        <dbReference type="Rhea" id="RHEA-COMP:11605"/>
        <dbReference type="ChEBI" id="CHEBI:15378"/>
        <dbReference type="ChEBI" id="CHEBI:30013"/>
        <dbReference type="ChEBI" id="CHEBI:30616"/>
        <dbReference type="ChEBI" id="CHEBI:61977"/>
        <dbReference type="ChEBI" id="CHEBI:456216"/>
        <dbReference type="EC" id="2.7.11.1"/>
    </reaction>
</comment>
<feature type="region of interest" description="Disordered" evidence="11">
    <location>
        <begin position="429"/>
        <end position="491"/>
    </location>
</feature>
<organism evidence="13 14">
    <name type="scientific">Gonium pectorale</name>
    <name type="common">Green alga</name>
    <dbReference type="NCBI Taxonomy" id="33097"/>
    <lineage>
        <taxon>Eukaryota</taxon>
        <taxon>Viridiplantae</taxon>
        <taxon>Chlorophyta</taxon>
        <taxon>core chlorophytes</taxon>
        <taxon>Chlorophyceae</taxon>
        <taxon>CS clade</taxon>
        <taxon>Chlamydomonadales</taxon>
        <taxon>Volvocaceae</taxon>
        <taxon>Gonium</taxon>
    </lineage>
</organism>
<dbReference type="Gene3D" id="1.10.510.10">
    <property type="entry name" value="Transferase(Phosphotransferase) domain 1"/>
    <property type="match status" value="1"/>
</dbReference>
<dbReference type="PANTHER" id="PTHR44899:SF7">
    <property type="entry name" value="NIMA-RELATED KINASE"/>
    <property type="match status" value="1"/>
</dbReference>
<dbReference type="InterPro" id="IPR051131">
    <property type="entry name" value="NEK_Ser/Thr_kinase_NIMA"/>
</dbReference>
<reference evidence="14" key="1">
    <citation type="journal article" date="2016" name="Nat. Commun.">
        <title>The Gonium pectorale genome demonstrates co-option of cell cycle regulation during the evolution of multicellularity.</title>
        <authorList>
            <person name="Hanschen E.R."/>
            <person name="Marriage T.N."/>
            <person name="Ferris P.J."/>
            <person name="Hamaji T."/>
            <person name="Toyoda A."/>
            <person name="Fujiyama A."/>
            <person name="Neme R."/>
            <person name="Noguchi H."/>
            <person name="Minakuchi Y."/>
            <person name="Suzuki M."/>
            <person name="Kawai-Toyooka H."/>
            <person name="Smith D.R."/>
            <person name="Sparks H."/>
            <person name="Anderson J."/>
            <person name="Bakaric R."/>
            <person name="Luria V."/>
            <person name="Karger A."/>
            <person name="Kirschner M.W."/>
            <person name="Durand P.M."/>
            <person name="Michod R.E."/>
            <person name="Nozaki H."/>
            <person name="Olson B.J."/>
        </authorList>
    </citation>
    <scope>NUCLEOTIDE SEQUENCE [LARGE SCALE GENOMIC DNA]</scope>
    <source>
        <strain evidence="14">NIES-2863</strain>
    </source>
</reference>
<evidence type="ECO:0000256" key="2">
    <source>
        <dbReference type="ARBA" id="ARBA00012513"/>
    </source>
</evidence>
<evidence type="ECO:0000256" key="6">
    <source>
        <dbReference type="ARBA" id="ARBA00022777"/>
    </source>
</evidence>
<evidence type="ECO:0000256" key="1">
    <source>
        <dbReference type="ARBA" id="ARBA00010886"/>
    </source>
</evidence>
<dbReference type="CDD" id="cd08529">
    <property type="entry name" value="STKc_FA2-like"/>
    <property type="match status" value="1"/>
</dbReference>
<dbReference type="STRING" id="33097.A0A150G8Y6"/>
<dbReference type="SMART" id="SM00220">
    <property type="entry name" value="S_TKc"/>
    <property type="match status" value="1"/>
</dbReference>
<dbReference type="PRINTS" id="PR00109">
    <property type="entry name" value="TYRKINASE"/>
</dbReference>
<dbReference type="PANTHER" id="PTHR44899">
    <property type="entry name" value="CAMK FAMILY PROTEIN KINASE"/>
    <property type="match status" value="1"/>
</dbReference>
<dbReference type="Proteomes" id="UP000075714">
    <property type="component" value="Unassembled WGS sequence"/>
</dbReference>
<evidence type="ECO:0000256" key="5">
    <source>
        <dbReference type="ARBA" id="ARBA00022741"/>
    </source>
</evidence>
<dbReference type="FunFam" id="1.10.510.10:FF:001226">
    <property type="entry name" value="NimA-related protein kinase 4"/>
    <property type="match status" value="1"/>
</dbReference>
<evidence type="ECO:0000256" key="3">
    <source>
        <dbReference type="ARBA" id="ARBA00022527"/>
    </source>
</evidence>
<feature type="domain" description="Protein kinase" evidence="12">
    <location>
        <begin position="9"/>
        <end position="261"/>
    </location>
</feature>
<evidence type="ECO:0000256" key="4">
    <source>
        <dbReference type="ARBA" id="ARBA00022679"/>
    </source>
</evidence>
<dbReference type="InterPro" id="IPR017441">
    <property type="entry name" value="Protein_kinase_ATP_BS"/>
</dbReference>
<comment type="caution">
    <text evidence="13">The sequence shown here is derived from an EMBL/GenBank/DDBJ whole genome shotgun (WGS) entry which is preliminary data.</text>
</comment>
<dbReference type="OrthoDB" id="248923at2759"/>
<keyword evidence="7 10" id="KW-0067">ATP-binding</keyword>
<evidence type="ECO:0000313" key="13">
    <source>
        <dbReference type="EMBL" id="KXZ46307.1"/>
    </source>
</evidence>
<sequence>MARSTYDDFIIKEKIGSGSYGVVFKVVRKVDKHVYAMKEIDLQGMSRKEQEECIRETRVLSSLDSDYIIRYYDSFLEKGKLYIITEYAANGNLHDYIKKQKSRLSEELIWKLYIQILLGLNHMHSKKILHRDIKTLNVFLDEDVNVKLGDMGVAKILSTNTNFAKTIVGTPYYLSPELCEDKPYNEKSDVWALGVVLYECCTQRHPFDADNQGALILKILRGKFPPVSGYSPDIADLIKRCLTQNANRRPNTFKLLTLPSIRQKAEELGISLPDQASLALMADRNMAGGAGGKARPKTPQGPEAVLAAPVEHAVMVGAVRAVPKDLGKNRQGVIRVVGDMNAPPEVAGPSAGEDAAFVFGSTIRAGDAPGARPVAVSVSGVEHTRGEGQAPGAPQTPVQAAWSVEEAKPKVNRPPAWGLAQEMENLDVDDEGEEEDDSKNPYLQPVQPDDEEGDEEGDDEGEDGDDDDYDGGEYEGEGEAGEGEAGWTPDPTRIAHMRSAMMIQRAACLDLVGEKAFNELYALLKSNQVDEASMTDLSRLVFKIIPYDKSEVIQMMYKLLYLESQLEGH</sequence>
<name>A0A150G8Y6_GONPE</name>
<keyword evidence="5 10" id="KW-0547">Nucleotide-binding</keyword>
<dbReference type="PROSITE" id="PS00108">
    <property type="entry name" value="PROTEIN_KINASE_ST"/>
    <property type="match status" value="1"/>
</dbReference>
<comment type="similarity">
    <text evidence="1">Belongs to the protein kinase superfamily. NEK Ser/Thr protein kinase family. NIMA subfamily.</text>
</comment>
<evidence type="ECO:0000256" key="11">
    <source>
        <dbReference type="SAM" id="MobiDB-lite"/>
    </source>
</evidence>
<protein>
    <recommendedName>
        <fullName evidence="2">non-specific serine/threonine protein kinase</fullName>
        <ecNumber evidence="2">2.7.11.1</ecNumber>
    </recommendedName>
</protein>
<evidence type="ECO:0000259" key="12">
    <source>
        <dbReference type="PROSITE" id="PS50011"/>
    </source>
</evidence>
<dbReference type="PROSITE" id="PS00107">
    <property type="entry name" value="PROTEIN_KINASE_ATP"/>
    <property type="match status" value="1"/>
</dbReference>
<comment type="catalytic activity">
    <reaction evidence="9">
        <text>L-seryl-[protein] + ATP = O-phospho-L-seryl-[protein] + ADP + H(+)</text>
        <dbReference type="Rhea" id="RHEA:17989"/>
        <dbReference type="Rhea" id="RHEA-COMP:9863"/>
        <dbReference type="Rhea" id="RHEA-COMP:11604"/>
        <dbReference type="ChEBI" id="CHEBI:15378"/>
        <dbReference type="ChEBI" id="CHEBI:29999"/>
        <dbReference type="ChEBI" id="CHEBI:30616"/>
        <dbReference type="ChEBI" id="CHEBI:83421"/>
        <dbReference type="ChEBI" id="CHEBI:456216"/>
        <dbReference type="EC" id="2.7.11.1"/>
    </reaction>
</comment>
<accession>A0A150G8Y6</accession>
<dbReference type="AlphaFoldDB" id="A0A150G8Y6"/>
<feature type="binding site" evidence="10">
    <location>
        <position position="38"/>
    </location>
    <ligand>
        <name>ATP</name>
        <dbReference type="ChEBI" id="CHEBI:30616"/>
    </ligand>
</feature>
<keyword evidence="4" id="KW-0808">Transferase</keyword>
<dbReference type="InterPro" id="IPR011009">
    <property type="entry name" value="Kinase-like_dom_sf"/>
</dbReference>
<dbReference type="EC" id="2.7.11.1" evidence="2"/>
<gene>
    <name evidence="13" type="ORF">GPECTOR_45g177</name>
</gene>
<dbReference type="PROSITE" id="PS50011">
    <property type="entry name" value="PROTEIN_KINASE_DOM"/>
    <property type="match status" value="1"/>
</dbReference>
<keyword evidence="6" id="KW-0418">Kinase</keyword>
<dbReference type="InterPro" id="IPR001245">
    <property type="entry name" value="Ser-Thr/Tyr_kinase_cat_dom"/>
</dbReference>
<dbReference type="InterPro" id="IPR008271">
    <property type="entry name" value="Ser/Thr_kinase_AS"/>
</dbReference>
<feature type="compositionally biased region" description="Acidic residues" evidence="11">
    <location>
        <begin position="448"/>
        <end position="482"/>
    </location>
</feature>
<dbReference type="Pfam" id="PF00069">
    <property type="entry name" value="Pkinase"/>
    <property type="match status" value="1"/>
</dbReference>
<evidence type="ECO:0000256" key="9">
    <source>
        <dbReference type="ARBA" id="ARBA00048679"/>
    </source>
</evidence>
<dbReference type="GO" id="GO:0004674">
    <property type="term" value="F:protein serine/threonine kinase activity"/>
    <property type="evidence" value="ECO:0007669"/>
    <property type="project" value="UniProtKB-KW"/>
</dbReference>
<evidence type="ECO:0000313" key="14">
    <source>
        <dbReference type="Proteomes" id="UP000075714"/>
    </source>
</evidence>
<dbReference type="FunFam" id="3.30.200.20:FF:000097">
    <property type="entry name" value="Probable serine/threonine-protein kinase nek1"/>
    <property type="match status" value="1"/>
</dbReference>
<dbReference type="SUPFAM" id="SSF56112">
    <property type="entry name" value="Protein kinase-like (PK-like)"/>
    <property type="match status" value="1"/>
</dbReference>
<dbReference type="GO" id="GO:0005524">
    <property type="term" value="F:ATP binding"/>
    <property type="evidence" value="ECO:0007669"/>
    <property type="project" value="UniProtKB-UniRule"/>
</dbReference>
<evidence type="ECO:0000256" key="10">
    <source>
        <dbReference type="PROSITE-ProRule" id="PRU10141"/>
    </source>
</evidence>
<keyword evidence="14" id="KW-1185">Reference proteome</keyword>
<dbReference type="InterPro" id="IPR000719">
    <property type="entry name" value="Prot_kinase_dom"/>
</dbReference>
<feature type="region of interest" description="Disordered" evidence="11">
    <location>
        <begin position="380"/>
        <end position="400"/>
    </location>
</feature>
<dbReference type="EMBL" id="LSYV01000046">
    <property type="protein sequence ID" value="KXZ46307.1"/>
    <property type="molecule type" value="Genomic_DNA"/>
</dbReference>
<keyword evidence="3" id="KW-0723">Serine/threonine-protein kinase</keyword>
<evidence type="ECO:0000256" key="8">
    <source>
        <dbReference type="ARBA" id="ARBA00047899"/>
    </source>
</evidence>
<proteinExistence type="inferred from homology"/>